<proteinExistence type="inferred from homology"/>
<keyword evidence="3 4" id="KW-0012">Acyltransferase</keyword>
<dbReference type="InterPro" id="IPR022902">
    <property type="entry name" value="NAcTrfase_Eis"/>
</dbReference>
<dbReference type="Proteomes" id="UP001219901">
    <property type="component" value="Chromosome"/>
</dbReference>
<evidence type="ECO:0000313" key="7">
    <source>
        <dbReference type="EMBL" id="WFG39874.1"/>
    </source>
</evidence>
<evidence type="ECO:0000313" key="6">
    <source>
        <dbReference type="EMBL" id="MDG0867763.1"/>
    </source>
</evidence>
<reference evidence="8" key="3">
    <citation type="submission" date="2023-06" db="EMBL/GenBank/DDBJ databases">
        <title>Pangenomics reveal diversification of enzyme families and niche specialization in globally abundant SAR202 bacteria.</title>
        <authorList>
            <person name="Saw J.H.W."/>
        </authorList>
    </citation>
    <scope>NUCLEOTIDE SEQUENCE [LARGE SCALE GENOMIC DNA]</scope>
    <source>
        <strain evidence="8">JH1073</strain>
    </source>
</reference>
<dbReference type="InterPro" id="IPR000182">
    <property type="entry name" value="GNAT_dom"/>
</dbReference>
<dbReference type="Proteomes" id="UP001321249">
    <property type="component" value="Unassembled WGS sequence"/>
</dbReference>
<dbReference type="HAMAP" id="MF_01812">
    <property type="entry name" value="Eis"/>
    <property type="match status" value="1"/>
</dbReference>
<name>A0AAJ6CV44_9CHLR</name>
<sequence>MTIEYRQFTEAERRRFWTSLDRGFGGHYEPSEAQYRLDREGFTPEMSMAAFDGEEVVGTSGAIGFESAVPGGAIIKNAGVTAVTVATTHRRRGILTNMMERLLRQEREKGQPVASLWASESAIYGRFGYGMSIQHENFKIDTRKAVIKNSPEIPGKTRYVSPDEARKVFPEAWEAAVNSHSGIPRKDELSWDRWALGLGGGGDWGKPWLVVYEEDGRALGYAQYLVKELHVFGEQTHGLLNADMVVHSNPASHAALWNHLLNVDLYDTLSTWRSPVDDSLPWMLEDQRQLERKPYDGVWYRMLDVAEALSARTYMAEGSLVFEVEDSYIPEWGGRFELTGGPDGSTCVPTTKAADITLPTASLSTIYLGGAKLAELERAGRVEEHTDGSVALADSMFAAERAPWCPLMF</sequence>
<dbReference type="SUPFAM" id="SSF55729">
    <property type="entry name" value="Acyl-CoA N-acyltransferases (Nat)"/>
    <property type="match status" value="1"/>
</dbReference>
<evidence type="ECO:0000256" key="4">
    <source>
        <dbReference type="HAMAP-Rule" id="MF_01812"/>
    </source>
</evidence>
<dbReference type="EMBL" id="WMBE01000003">
    <property type="protein sequence ID" value="MDG0867763.1"/>
    <property type="molecule type" value="Genomic_DNA"/>
</dbReference>
<dbReference type="Gene3D" id="3.30.1050.10">
    <property type="entry name" value="SCP2 sterol-binding domain"/>
    <property type="match status" value="1"/>
</dbReference>
<protein>
    <submittedName>
        <fullName evidence="7">GNAT family N-acetyltransferase</fullName>
    </submittedName>
</protein>
<evidence type="ECO:0000313" key="8">
    <source>
        <dbReference type="Proteomes" id="UP001219901"/>
    </source>
</evidence>
<dbReference type="CDD" id="cd04301">
    <property type="entry name" value="NAT_SF"/>
    <property type="match status" value="1"/>
</dbReference>
<evidence type="ECO:0000313" key="9">
    <source>
        <dbReference type="Proteomes" id="UP001321249"/>
    </source>
</evidence>
<accession>A0AAJ6CV44</accession>
<comment type="subunit">
    <text evidence="4">Homohexamer; trimer of dimers.</text>
</comment>
<evidence type="ECO:0000256" key="2">
    <source>
        <dbReference type="ARBA" id="ARBA00022679"/>
    </source>
</evidence>
<dbReference type="InterPro" id="IPR041380">
    <property type="entry name" value="Acetyltransf_17"/>
</dbReference>
<feature type="active site" description="Proton acceptor; via carboxylate" evidence="4">
    <location>
        <position position="409"/>
    </location>
</feature>
<reference evidence="7" key="2">
    <citation type="journal article" date="2023" name="Nat. Commun.">
        <title>Cultivation of marine bacteria of the SAR202 clade.</title>
        <authorList>
            <person name="Lim Y."/>
            <person name="Seo J.H."/>
            <person name="Giovannoni S.J."/>
            <person name="Kang I."/>
            <person name="Cho J.C."/>
        </authorList>
    </citation>
    <scope>NUCLEOTIDE SEQUENCE</scope>
    <source>
        <strain evidence="7">JH1073</strain>
    </source>
</reference>
<keyword evidence="2 4" id="KW-0808">Transferase</keyword>
<dbReference type="Gene3D" id="3.40.630.30">
    <property type="match status" value="2"/>
</dbReference>
<dbReference type="Pfam" id="PF13530">
    <property type="entry name" value="SCP2_2"/>
    <property type="match status" value="1"/>
</dbReference>
<dbReference type="PANTHER" id="PTHR37817">
    <property type="entry name" value="N-ACETYLTRANSFERASE EIS"/>
    <property type="match status" value="1"/>
</dbReference>
<keyword evidence="8" id="KW-1185">Reference proteome</keyword>
<dbReference type="PANTHER" id="PTHR37817:SF1">
    <property type="entry name" value="N-ACETYLTRANSFERASE EIS"/>
    <property type="match status" value="1"/>
</dbReference>
<reference evidence="8 9" key="1">
    <citation type="submission" date="2019-11" db="EMBL/GenBank/DDBJ databases">
        <authorList>
            <person name="Cho J.-C."/>
        </authorList>
    </citation>
    <scope>NUCLEOTIDE SEQUENCE [LARGE SCALE GENOMIC DNA]</scope>
    <source>
        <strain evidence="7 8">JH1073</strain>
        <strain evidence="6 9">JH702</strain>
    </source>
</reference>
<dbReference type="GO" id="GO:0034069">
    <property type="term" value="F:aminoglycoside N-acetyltransferase activity"/>
    <property type="evidence" value="ECO:0007669"/>
    <property type="project" value="TreeGrafter"/>
</dbReference>
<evidence type="ECO:0000259" key="5">
    <source>
        <dbReference type="PROSITE" id="PS51186"/>
    </source>
</evidence>
<dbReference type="RefSeq" id="WP_342826433.1">
    <property type="nucleotide sequence ID" value="NZ_CP046146.1"/>
</dbReference>
<gene>
    <name evidence="6" type="ORF">GKO46_11860</name>
    <name evidence="7" type="ORF">GKO48_09675</name>
</gene>
<dbReference type="InterPro" id="IPR036527">
    <property type="entry name" value="SCP2_sterol-bd_dom_sf"/>
</dbReference>
<dbReference type="Pfam" id="PF17668">
    <property type="entry name" value="Acetyltransf_17"/>
    <property type="match status" value="1"/>
</dbReference>
<feature type="binding site" evidence="4">
    <location>
        <begin position="91"/>
        <end position="96"/>
    </location>
    <ligand>
        <name>acetyl-CoA</name>
        <dbReference type="ChEBI" id="CHEBI:57288"/>
    </ligand>
</feature>
<feature type="binding site" evidence="4">
    <location>
        <begin position="83"/>
        <end position="85"/>
    </location>
    <ligand>
        <name>acetyl-CoA</name>
        <dbReference type="ChEBI" id="CHEBI:57288"/>
    </ligand>
</feature>
<dbReference type="AlphaFoldDB" id="A0AAJ6CV44"/>
<feature type="domain" description="N-acetyltransferase" evidence="5">
    <location>
        <begin position="3"/>
        <end position="153"/>
    </location>
</feature>
<dbReference type="Pfam" id="PF13527">
    <property type="entry name" value="Acetyltransf_9"/>
    <property type="match status" value="1"/>
</dbReference>
<dbReference type="InterPro" id="IPR051554">
    <property type="entry name" value="Acetyltransferase_Eis"/>
</dbReference>
<dbReference type="SUPFAM" id="SSF55718">
    <property type="entry name" value="SCP-like"/>
    <property type="match status" value="1"/>
</dbReference>
<dbReference type="PROSITE" id="PS51186">
    <property type="entry name" value="GNAT"/>
    <property type="match status" value="1"/>
</dbReference>
<dbReference type="InterPro" id="IPR016181">
    <property type="entry name" value="Acyl_CoA_acyltransferase"/>
</dbReference>
<organism evidence="7 8">
    <name type="scientific">Candidatus Lucifugimonas marina</name>
    <dbReference type="NCBI Taxonomy" id="3038979"/>
    <lineage>
        <taxon>Bacteria</taxon>
        <taxon>Bacillati</taxon>
        <taxon>Chloroflexota</taxon>
        <taxon>Dehalococcoidia</taxon>
        <taxon>SAR202 cluster</taxon>
        <taxon>Candidatus Lucifugimonadales</taxon>
        <taxon>Candidatus Lucifugimonadaceae</taxon>
        <taxon>Candidatus Lucifugimonas</taxon>
    </lineage>
</organism>
<dbReference type="NCBIfam" id="NF002367">
    <property type="entry name" value="PRK01346.1-4"/>
    <property type="match status" value="1"/>
</dbReference>
<feature type="active site" description="Proton donor" evidence="4">
    <location>
        <position position="124"/>
    </location>
</feature>
<dbReference type="EMBL" id="CP046147">
    <property type="protein sequence ID" value="WFG39874.1"/>
    <property type="molecule type" value="Genomic_DNA"/>
</dbReference>
<dbReference type="GO" id="GO:0030649">
    <property type="term" value="P:aminoglycoside antibiotic catabolic process"/>
    <property type="evidence" value="ECO:0007669"/>
    <property type="project" value="TreeGrafter"/>
</dbReference>
<feature type="binding site" evidence="4">
    <location>
        <begin position="119"/>
        <end position="120"/>
    </location>
    <ligand>
        <name>acetyl-CoA</name>
        <dbReference type="ChEBI" id="CHEBI:57288"/>
    </ligand>
</feature>
<evidence type="ECO:0000256" key="3">
    <source>
        <dbReference type="ARBA" id="ARBA00023315"/>
    </source>
</evidence>
<dbReference type="InterPro" id="IPR025559">
    <property type="entry name" value="Eis_dom"/>
</dbReference>
<comment type="similarity">
    <text evidence="1 4">Belongs to the acetyltransferase Eis family.</text>
</comment>
<evidence type="ECO:0000256" key="1">
    <source>
        <dbReference type="ARBA" id="ARBA00009213"/>
    </source>
</evidence>